<organism evidence="3 4">
    <name type="scientific">Aeribacillus alveayuensis</name>
    <dbReference type="NCBI Taxonomy" id="279215"/>
    <lineage>
        <taxon>Bacteria</taxon>
        <taxon>Bacillati</taxon>
        <taxon>Bacillota</taxon>
        <taxon>Bacilli</taxon>
        <taxon>Bacillales</taxon>
        <taxon>Bacillaceae</taxon>
        <taxon>Aeribacillus</taxon>
    </lineage>
</organism>
<evidence type="ECO:0000313" key="4">
    <source>
        <dbReference type="Proteomes" id="UP001225646"/>
    </source>
</evidence>
<protein>
    <submittedName>
        <fullName evidence="3">Uncharacterized protein YlxW (UPF0749 family)</fullName>
    </submittedName>
</protein>
<dbReference type="EMBL" id="JAUSTR010000001">
    <property type="protein sequence ID" value="MDQ0161642.1"/>
    <property type="molecule type" value="Genomic_DNA"/>
</dbReference>
<dbReference type="InterPro" id="IPR010273">
    <property type="entry name" value="DUF881"/>
</dbReference>
<sequence>MKKEFWKIGLPFSMVTGILGFMFAVQFQSIKEPIVRDTRDMWELREDLKKEQELQVELLNKIRKYEEIYENYRTQHDQSAENALRETLEQLKSEAGLTEVVGQGVILTVEPLFTTNLAGTSIEQVSPELLKRTINELNAYGAEEIAINGHRIINSTVIRNINGITKIDGYNLNQFPITIHVITSDAEKLFNRINGSTLKDDYAIDNLSLSISDPQSKIVVPPFKDTIRIKHMQPLNREKEGKS</sequence>
<keyword evidence="4" id="KW-1185">Reference proteome</keyword>
<gene>
    <name evidence="3" type="ORF">J2S06_000712</name>
</gene>
<reference evidence="3 4" key="1">
    <citation type="submission" date="2023-07" db="EMBL/GenBank/DDBJ databases">
        <title>Genomic Encyclopedia of Type Strains, Phase IV (KMG-IV): sequencing the most valuable type-strain genomes for metagenomic binning, comparative biology and taxonomic classification.</title>
        <authorList>
            <person name="Goeker M."/>
        </authorList>
    </citation>
    <scope>NUCLEOTIDE SEQUENCE [LARGE SCALE GENOMIC DNA]</scope>
    <source>
        <strain evidence="3 4">DSM 19092</strain>
    </source>
</reference>
<dbReference type="Pfam" id="PF05949">
    <property type="entry name" value="DUF881"/>
    <property type="match status" value="1"/>
</dbReference>
<evidence type="ECO:0000256" key="2">
    <source>
        <dbReference type="SAM" id="Coils"/>
    </source>
</evidence>
<proteinExistence type="inferred from homology"/>
<accession>A0ABT9VL99</accession>
<dbReference type="Gene3D" id="3.30.70.1880">
    <property type="entry name" value="Protein of unknown function DUF881"/>
    <property type="match status" value="1"/>
</dbReference>
<dbReference type="Proteomes" id="UP001225646">
    <property type="component" value="Unassembled WGS sequence"/>
</dbReference>
<name>A0ABT9VL99_9BACI</name>
<evidence type="ECO:0000256" key="1">
    <source>
        <dbReference type="ARBA" id="ARBA00009108"/>
    </source>
</evidence>
<feature type="coiled-coil region" evidence="2">
    <location>
        <begin position="48"/>
        <end position="82"/>
    </location>
</feature>
<comment type="similarity">
    <text evidence="1">Belongs to the UPF0749 family.</text>
</comment>
<dbReference type="PANTHER" id="PTHR37313">
    <property type="entry name" value="UPF0749 PROTEIN RV1825"/>
    <property type="match status" value="1"/>
</dbReference>
<comment type="caution">
    <text evidence="3">The sequence shown here is derived from an EMBL/GenBank/DDBJ whole genome shotgun (WGS) entry which is preliminary data.</text>
</comment>
<evidence type="ECO:0000313" key="3">
    <source>
        <dbReference type="EMBL" id="MDQ0161642.1"/>
    </source>
</evidence>
<dbReference type="RefSeq" id="WP_419151304.1">
    <property type="nucleotide sequence ID" value="NZ_JAUSTR010000001.1"/>
</dbReference>
<keyword evidence="2" id="KW-0175">Coiled coil</keyword>
<dbReference type="PANTHER" id="PTHR37313:SF2">
    <property type="entry name" value="UPF0749 PROTEIN YLXX"/>
    <property type="match status" value="1"/>
</dbReference>